<evidence type="ECO:0000259" key="2">
    <source>
        <dbReference type="Pfam" id="PF25455"/>
    </source>
</evidence>
<evidence type="ECO:0000256" key="1">
    <source>
        <dbReference type="ARBA" id="ARBA00022946"/>
    </source>
</evidence>
<dbReference type="InterPro" id="IPR017703">
    <property type="entry name" value="YgfZ/GCV_T_CS"/>
</dbReference>
<dbReference type="InterPro" id="IPR057460">
    <property type="entry name" value="CAF17_C"/>
</dbReference>
<dbReference type="EMBL" id="QQNH01000001">
    <property type="protein sequence ID" value="RDE10578.1"/>
    <property type="molecule type" value="Genomic_DNA"/>
</dbReference>
<keyword evidence="1" id="KW-0809">Transit peptide</keyword>
<comment type="caution">
    <text evidence="3">The sequence shown here is derived from an EMBL/GenBank/DDBJ whole genome shotgun (WGS) entry which is preliminary data.</text>
</comment>
<protein>
    <submittedName>
        <fullName evidence="3">Folate-binding protein</fullName>
    </submittedName>
</protein>
<dbReference type="InterPro" id="IPR045179">
    <property type="entry name" value="YgfZ/GcvT"/>
</dbReference>
<keyword evidence="4" id="KW-1185">Reference proteome</keyword>
<evidence type="ECO:0000313" key="4">
    <source>
        <dbReference type="Proteomes" id="UP000253759"/>
    </source>
</evidence>
<feature type="domain" description="CAF17 C-terminal" evidence="2">
    <location>
        <begin position="233"/>
        <end position="300"/>
    </location>
</feature>
<proteinExistence type="predicted"/>
<dbReference type="PANTHER" id="PTHR22602">
    <property type="entry name" value="TRANSFERASE CAF17, MITOCHONDRIAL-RELATED"/>
    <property type="match status" value="1"/>
</dbReference>
<sequence length="313" mass="33982">MRYLWRPARASHCFVAFPNRISGAHLSWKHSSERTSEMGIEHRADRVAFRISGPDATHLLHDVLTPPVLEDGTARWFALLAPQGKLLAEGLIGWADGAHWLDVPQAAAENTLKRLKMYRLRAKMEIEPLGETHRVGWSLDRPQGGIVHEDERAAGLGYRVIVPVAEAEGWTQGEDWARARLAAGVLEMGADFDPDTAFPHDIGMDQMGGVDFKKGCYVGQEVVSRMQHRGTARRRPVKVTGIAEGARGDAVLIAGKSVGILGHVVDGQAVAIVRIDKVADPEAATVNGVPVSLVLPDWARYGFGAPGGDSTED</sequence>
<reference evidence="4" key="1">
    <citation type="submission" date="2018-07" db="EMBL/GenBank/DDBJ databases">
        <authorList>
            <person name="Liu B.-T."/>
            <person name="Du Z."/>
        </authorList>
    </citation>
    <scope>NUCLEOTIDE SEQUENCE [LARGE SCALE GENOMIC DNA]</scope>
    <source>
        <strain evidence="4">XYN52</strain>
    </source>
</reference>
<evidence type="ECO:0000313" key="3">
    <source>
        <dbReference type="EMBL" id="RDE10578.1"/>
    </source>
</evidence>
<gene>
    <name evidence="3" type="ORF">DVH29_01105</name>
</gene>
<dbReference type="PANTHER" id="PTHR22602:SF0">
    <property type="entry name" value="TRANSFERASE CAF17, MITOCHONDRIAL-RELATED"/>
    <property type="match status" value="1"/>
</dbReference>
<dbReference type="GO" id="GO:0016226">
    <property type="term" value="P:iron-sulfur cluster assembly"/>
    <property type="evidence" value="ECO:0007669"/>
    <property type="project" value="TreeGrafter"/>
</dbReference>
<dbReference type="SUPFAM" id="SSF103025">
    <property type="entry name" value="Folate-binding domain"/>
    <property type="match status" value="1"/>
</dbReference>
<dbReference type="NCBIfam" id="TIGR03317">
    <property type="entry name" value="ygfZ_signature"/>
    <property type="match status" value="1"/>
</dbReference>
<name>A0A369W7K6_9HYPH</name>
<dbReference type="Pfam" id="PF25455">
    <property type="entry name" value="Beta-barrel_CAF17_C"/>
    <property type="match status" value="1"/>
</dbReference>
<dbReference type="Proteomes" id="UP000253759">
    <property type="component" value="Unassembled WGS sequence"/>
</dbReference>
<dbReference type="AlphaFoldDB" id="A0A369W7K6"/>
<accession>A0A369W7K6</accession>
<dbReference type="Gene3D" id="3.30.1360.120">
    <property type="entry name" value="Probable tRNA modification gtpase trme, domain 1"/>
    <property type="match status" value="2"/>
</dbReference>
<organism evidence="3 4">
    <name type="scientific">Pelagibacterium lacus</name>
    <dbReference type="NCBI Taxonomy" id="2282655"/>
    <lineage>
        <taxon>Bacteria</taxon>
        <taxon>Pseudomonadati</taxon>
        <taxon>Pseudomonadota</taxon>
        <taxon>Alphaproteobacteria</taxon>
        <taxon>Hyphomicrobiales</taxon>
        <taxon>Devosiaceae</taxon>
        <taxon>Pelagibacterium</taxon>
    </lineage>
</organism>
<dbReference type="InterPro" id="IPR027266">
    <property type="entry name" value="TrmE/GcvT-like"/>
</dbReference>